<proteinExistence type="inferred from homology"/>
<evidence type="ECO:0000256" key="6">
    <source>
        <dbReference type="ARBA" id="ARBA00022989"/>
    </source>
</evidence>
<feature type="transmembrane region" description="Helical" evidence="8">
    <location>
        <begin position="195"/>
        <end position="213"/>
    </location>
</feature>
<keyword evidence="10" id="KW-1185">Reference proteome</keyword>
<protein>
    <submittedName>
        <fullName evidence="9">Nicotinamide mononucleotide transporter</fullName>
    </submittedName>
</protein>
<dbReference type="InterPro" id="IPR006419">
    <property type="entry name" value="NMN_transpt_PnuC"/>
</dbReference>
<accession>A0A563EWV4</accession>
<evidence type="ECO:0000256" key="7">
    <source>
        <dbReference type="ARBA" id="ARBA00023136"/>
    </source>
</evidence>
<comment type="subcellular location">
    <subcellularLocation>
        <location evidence="1">Cell membrane</location>
        <topology evidence="1">Multi-pass membrane protein</topology>
    </subcellularLocation>
</comment>
<comment type="similarity">
    <text evidence="2">Belongs to the nicotinamide ribonucleoside (NR) uptake permease (TC 4.B.1) family.</text>
</comment>
<dbReference type="PANTHER" id="PTHR36122">
    <property type="entry name" value="NICOTINAMIDE RIBOSIDE TRANSPORTER PNUC"/>
    <property type="match status" value="1"/>
</dbReference>
<reference evidence="9 10" key="1">
    <citation type="submission" date="2019-07" db="EMBL/GenBank/DDBJ databases">
        <title>Lentzea xizangensis sp. nov., isolated from Qinghai-Tibetan Plateau Soils.</title>
        <authorList>
            <person name="Huang J."/>
        </authorList>
    </citation>
    <scope>NUCLEOTIDE SEQUENCE [LARGE SCALE GENOMIC DNA]</scope>
    <source>
        <strain evidence="9 10">FXJ1.1311</strain>
    </source>
</reference>
<name>A0A563EWV4_9PSEU</name>
<dbReference type="AlphaFoldDB" id="A0A563EWV4"/>
<evidence type="ECO:0000313" key="9">
    <source>
        <dbReference type="EMBL" id="TWP52143.1"/>
    </source>
</evidence>
<evidence type="ECO:0000256" key="2">
    <source>
        <dbReference type="ARBA" id="ARBA00006669"/>
    </source>
</evidence>
<evidence type="ECO:0000256" key="5">
    <source>
        <dbReference type="ARBA" id="ARBA00022692"/>
    </source>
</evidence>
<keyword evidence="3" id="KW-0813">Transport</keyword>
<organism evidence="9 10">
    <name type="scientific">Lentzea tibetensis</name>
    <dbReference type="NCBI Taxonomy" id="2591470"/>
    <lineage>
        <taxon>Bacteria</taxon>
        <taxon>Bacillati</taxon>
        <taxon>Actinomycetota</taxon>
        <taxon>Actinomycetes</taxon>
        <taxon>Pseudonocardiales</taxon>
        <taxon>Pseudonocardiaceae</taxon>
        <taxon>Lentzea</taxon>
    </lineage>
</organism>
<dbReference type="NCBIfam" id="TIGR01528">
    <property type="entry name" value="NMN_trans_PnuC"/>
    <property type="match status" value="1"/>
</dbReference>
<evidence type="ECO:0000256" key="8">
    <source>
        <dbReference type="SAM" id="Phobius"/>
    </source>
</evidence>
<keyword evidence="7 8" id="KW-0472">Membrane</keyword>
<evidence type="ECO:0000256" key="1">
    <source>
        <dbReference type="ARBA" id="ARBA00004651"/>
    </source>
</evidence>
<evidence type="ECO:0000256" key="3">
    <source>
        <dbReference type="ARBA" id="ARBA00022448"/>
    </source>
</evidence>
<sequence length="228" mass="25241">MFDSNTCSNEGQGDRVSLVDVILVPFHSTAFTAFGAATSWGEVAGFVTGALCVWLVAVQNAWNWPIGILNNVAFLLLFWSSGLFADSGLQVVYIALALYGWWAWLRGGDEHTALPVSRTTPRQWQGLLVAGVLGTALLYWVLVSYTESTVPFWDSITTVLSLLATWGQTRKKVECWWLWIAADVIYVPLYGYKSLWLTAILYVGFMALCVMGLRSWTKSLRSAEAVPA</sequence>
<gene>
    <name evidence="9" type="ORF">FKR81_11210</name>
</gene>
<feature type="transmembrane region" description="Helical" evidence="8">
    <location>
        <begin position="126"/>
        <end position="143"/>
    </location>
</feature>
<comment type="caution">
    <text evidence="9">The sequence shown here is derived from an EMBL/GenBank/DDBJ whole genome shotgun (WGS) entry which is preliminary data.</text>
</comment>
<dbReference type="GO" id="GO:0034257">
    <property type="term" value="F:nicotinamide riboside transmembrane transporter activity"/>
    <property type="evidence" value="ECO:0007669"/>
    <property type="project" value="InterPro"/>
</dbReference>
<dbReference type="Proteomes" id="UP000316639">
    <property type="component" value="Unassembled WGS sequence"/>
</dbReference>
<keyword evidence="5 8" id="KW-0812">Transmembrane</keyword>
<keyword evidence="4" id="KW-1003">Cell membrane</keyword>
<evidence type="ECO:0000256" key="4">
    <source>
        <dbReference type="ARBA" id="ARBA00022475"/>
    </source>
</evidence>
<dbReference type="EMBL" id="VOBR01000006">
    <property type="protein sequence ID" value="TWP52143.1"/>
    <property type="molecule type" value="Genomic_DNA"/>
</dbReference>
<dbReference type="GO" id="GO:0005886">
    <property type="term" value="C:plasma membrane"/>
    <property type="evidence" value="ECO:0007669"/>
    <property type="project" value="UniProtKB-SubCell"/>
</dbReference>
<dbReference type="OrthoDB" id="9791248at2"/>
<feature type="transmembrane region" description="Helical" evidence="8">
    <location>
        <begin position="33"/>
        <end position="57"/>
    </location>
</feature>
<dbReference type="Pfam" id="PF04973">
    <property type="entry name" value="NMN_transporter"/>
    <property type="match status" value="1"/>
</dbReference>
<feature type="transmembrane region" description="Helical" evidence="8">
    <location>
        <begin position="87"/>
        <end position="105"/>
    </location>
</feature>
<evidence type="ECO:0000313" key="10">
    <source>
        <dbReference type="Proteomes" id="UP000316639"/>
    </source>
</evidence>
<feature type="transmembrane region" description="Helical" evidence="8">
    <location>
        <begin position="64"/>
        <end position="81"/>
    </location>
</feature>
<dbReference type="PANTHER" id="PTHR36122:SF2">
    <property type="entry name" value="NICOTINAMIDE RIBOSIDE TRANSPORTER PNUC"/>
    <property type="match status" value="1"/>
</dbReference>
<keyword evidence="6 8" id="KW-1133">Transmembrane helix</keyword>